<reference evidence="4 5" key="1">
    <citation type="submission" date="2017-06" db="EMBL/GenBank/DDBJ databases">
        <authorList>
            <person name="Kim H.J."/>
            <person name="Triplett B.A."/>
        </authorList>
    </citation>
    <scope>NUCLEOTIDE SEQUENCE [LARGE SCALE GENOMIC DNA]</scope>
    <source>
        <strain evidence="4 5">DSM 14713</strain>
    </source>
</reference>
<dbReference type="CDD" id="cd04301">
    <property type="entry name" value="NAT_SF"/>
    <property type="match status" value="1"/>
</dbReference>
<gene>
    <name evidence="4" type="ORF">MEBOL_002447</name>
</gene>
<dbReference type="Pfam" id="PF00583">
    <property type="entry name" value="Acetyltransf_1"/>
    <property type="match status" value="1"/>
</dbReference>
<evidence type="ECO:0000256" key="2">
    <source>
        <dbReference type="ARBA" id="ARBA00023315"/>
    </source>
</evidence>
<dbReference type="InterPro" id="IPR016181">
    <property type="entry name" value="Acyl_CoA_acyltransferase"/>
</dbReference>
<dbReference type="OrthoDB" id="273614at2"/>
<dbReference type="PANTHER" id="PTHR43877">
    <property type="entry name" value="AMINOALKYLPHOSPHONATE N-ACETYLTRANSFERASE-RELATED-RELATED"/>
    <property type="match status" value="1"/>
</dbReference>
<protein>
    <submittedName>
        <fullName evidence="4">Acetyltransferase</fullName>
    </submittedName>
</protein>
<keyword evidence="5" id="KW-1185">Reference proteome</keyword>
<dbReference type="PROSITE" id="PS51186">
    <property type="entry name" value="GNAT"/>
    <property type="match status" value="1"/>
</dbReference>
<proteinExistence type="predicted"/>
<evidence type="ECO:0000256" key="1">
    <source>
        <dbReference type="ARBA" id="ARBA00022679"/>
    </source>
</evidence>
<evidence type="ECO:0000313" key="5">
    <source>
        <dbReference type="Proteomes" id="UP000217289"/>
    </source>
</evidence>
<dbReference type="SUPFAM" id="SSF55729">
    <property type="entry name" value="Acyl-CoA N-acyltransferases (Nat)"/>
    <property type="match status" value="1"/>
</dbReference>
<dbReference type="EMBL" id="CP022163">
    <property type="protein sequence ID" value="ATB28998.1"/>
    <property type="molecule type" value="Genomic_DNA"/>
</dbReference>
<keyword evidence="1 4" id="KW-0808">Transferase</keyword>
<evidence type="ECO:0000259" key="3">
    <source>
        <dbReference type="PROSITE" id="PS51186"/>
    </source>
</evidence>
<organism evidence="4 5">
    <name type="scientific">Melittangium boletus DSM 14713</name>
    <dbReference type="NCBI Taxonomy" id="1294270"/>
    <lineage>
        <taxon>Bacteria</taxon>
        <taxon>Pseudomonadati</taxon>
        <taxon>Myxococcota</taxon>
        <taxon>Myxococcia</taxon>
        <taxon>Myxococcales</taxon>
        <taxon>Cystobacterineae</taxon>
        <taxon>Archangiaceae</taxon>
        <taxon>Melittangium</taxon>
    </lineage>
</organism>
<dbReference type="KEGG" id="mbd:MEBOL_002447"/>
<dbReference type="AlphaFoldDB" id="A0A250ICQ4"/>
<name>A0A250ICQ4_9BACT</name>
<accession>A0A250ICQ4</accession>
<feature type="domain" description="N-acetyltransferase" evidence="3">
    <location>
        <begin position="1"/>
        <end position="184"/>
    </location>
</feature>
<dbReference type="InterPro" id="IPR000182">
    <property type="entry name" value="GNAT_dom"/>
</dbReference>
<sequence length="186" mass="20843">MRPATPEDAAIVVRLMYTAIGDIAHTLSGTRDKAEALRVLESFFRQARNRVSHEHVWVHEADGRVIGFLSAYHGSQIPDLDRPFIERLRAIGGDPSGVIPEAREDEYYLDSLAVDADYQGGGIGTLLLDAFERKADALGHPKIMLLVDQENTKARRLYERRGYREDGSLLLSGHVFDRMIKNGPWG</sequence>
<dbReference type="Gene3D" id="3.40.630.30">
    <property type="match status" value="1"/>
</dbReference>
<evidence type="ECO:0000313" key="4">
    <source>
        <dbReference type="EMBL" id="ATB28998.1"/>
    </source>
</evidence>
<dbReference type="Proteomes" id="UP000217289">
    <property type="component" value="Chromosome"/>
</dbReference>
<keyword evidence="2" id="KW-0012">Acyltransferase</keyword>
<dbReference type="GO" id="GO:0016747">
    <property type="term" value="F:acyltransferase activity, transferring groups other than amino-acyl groups"/>
    <property type="evidence" value="ECO:0007669"/>
    <property type="project" value="InterPro"/>
</dbReference>
<dbReference type="RefSeq" id="WP_095977624.1">
    <property type="nucleotide sequence ID" value="NZ_CP022163.1"/>
</dbReference>
<dbReference type="InterPro" id="IPR050832">
    <property type="entry name" value="Bact_Acetyltransf"/>
</dbReference>